<evidence type="ECO:0000313" key="3">
    <source>
        <dbReference type="Proteomes" id="UP000034119"/>
    </source>
</evidence>
<dbReference type="Proteomes" id="UP000034119">
    <property type="component" value="Unassembled WGS sequence"/>
</dbReference>
<proteinExistence type="predicted"/>
<dbReference type="Gene3D" id="3.60.21.10">
    <property type="match status" value="1"/>
</dbReference>
<comment type="caution">
    <text evidence="2">The sequence shown here is derived from an EMBL/GenBank/DDBJ whole genome shotgun (WGS) entry which is preliminary data.</text>
</comment>
<dbReference type="InterPro" id="IPR029052">
    <property type="entry name" value="Metallo-depent_PP-like"/>
</dbReference>
<dbReference type="Pfam" id="PF00149">
    <property type="entry name" value="Metallophos"/>
    <property type="match status" value="1"/>
</dbReference>
<name>A0A0G1VII1_9BACT</name>
<protein>
    <recommendedName>
        <fullName evidence="1">Calcineurin-like phosphoesterase domain-containing protein</fullName>
    </recommendedName>
</protein>
<dbReference type="GO" id="GO:0016787">
    <property type="term" value="F:hydrolase activity"/>
    <property type="evidence" value="ECO:0007669"/>
    <property type="project" value="InterPro"/>
</dbReference>
<dbReference type="AlphaFoldDB" id="A0A0G1VII1"/>
<evidence type="ECO:0000313" key="2">
    <source>
        <dbReference type="EMBL" id="KKW06246.1"/>
    </source>
</evidence>
<reference evidence="2 3" key="1">
    <citation type="journal article" date="2015" name="Nature">
        <title>rRNA introns, odd ribosomes, and small enigmatic genomes across a large radiation of phyla.</title>
        <authorList>
            <person name="Brown C.T."/>
            <person name="Hug L.A."/>
            <person name="Thomas B.C."/>
            <person name="Sharon I."/>
            <person name="Castelle C.J."/>
            <person name="Singh A."/>
            <person name="Wilkins M.J."/>
            <person name="Williams K.H."/>
            <person name="Banfield J.F."/>
        </authorList>
    </citation>
    <scope>NUCLEOTIDE SEQUENCE [LARGE SCALE GENOMIC DNA]</scope>
</reference>
<evidence type="ECO:0000259" key="1">
    <source>
        <dbReference type="Pfam" id="PF00149"/>
    </source>
</evidence>
<dbReference type="STRING" id="1618342.UY40_C0001G0024"/>
<accession>A0A0G1VII1</accession>
<dbReference type="InterPro" id="IPR004843">
    <property type="entry name" value="Calcineurin-like_PHP"/>
</dbReference>
<dbReference type="EMBL" id="LCPW01000001">
    <property type="protein sequence ID" value="KKW06246.1"/>
    <property type="molecule type" value="Genomic_DNA"/>
</dbReference>
<feature type="domain" description="Calcineurin-like phosphoesterase" evidence="1">
    <location>
        <begin position="3"/>
        <end position="185"/>
    </location>
</feature>
<sequence>MTRTVVFSDTHLPPVVEPARLRYLARISSWADKIFILGDLWDSSLCTFDQFVNSNWQVLFPIWQDREAEYFFGNHDPEEICDERVNYFSVRQHQSLDTEIEGLKLHFEHGHRIVRTHNPLLDWIARFRLGTDPVGYHLLRWVAPKALRVLGPWAVKFRDWGGTQKLEGIARQDPERIFVCGHTHAAVLDLKNRYGNCGFTDFGWGQYLLIEDGKIQLIQERY</sequence>
<gene>
    <name evidence="2" type="ORF">UY40_C0001G0024</name>
</gene>
<dbReference type="SUPFAM" id="SSF56300">
    <property type="entry name" value="Metallo-dependent phosphatases"/>
    <property type="match status" value="1"/>
</dbReference>
<organism evidence="2 3">
    <name type="scientific">candidate division CPR1 bacterium GW2011_GWC1_49_13</name>
    <dbReference type="NCBI Taxonomy" id="1618342"/>
    <lineage>
        <taxon>Bacteria</taxon>
        <taxon>candidate division CPR1</taxon>
    </lineage>
</organism>